<dbReference type="RefSeq" id="WP_057431244.1">
    <property type="nucleotide sequence ID" value="NZ_LIHQ01000131.1"/>
</dbReference>
<comment type="caution">
    <text evidence="1">The sequence shown here is derived from an EMBL/GenBank/DDBJ whole genome shotgun (WGS) entry which is preliminary data.</text>
</comment>
<name>A0A0Q0EQK5_PSEA0</name>
<keyword evidence="1" id="KW-0547">Nucleotide-binding</keyword>
<dbReference type="PATRIC" id="fig|251720.4.peg.3427"/>
<dbReference type="Proteomes" id="UP000050266">
    <property type="component" value="Unassembled WGS sequence"/>
</dbReference>
<reference evidence="1 2" key="1">
    <citation type="submission" date="2015-09" db="EMBL/GenBank/DDBJ databases">
        <title>Genome announcement of multiple Pseudomonas syringae strains.</title>
        <authorList>
            <person name="Thakur S."/>
            <person name="Wang P.W."/>
            <person name="Gong Y."/>
            <person name="Weir B.S."/>
            <person name="Guttman D.S."/>
        </authorList>
    </citation>
    <scope>NUCLEOTIDE SEQUENCE [LARGE SCALE GENOMIC DNA]</scope>
    <source>
        <strain evidence="1 2">ICMP3962</strain>
    </source>
</reference>
<dbReference type="OrthoDB" id="6183446at2"/>
<dbReference type="GO" id="GO:0004386">
    <property type="term" value="F:helicase activity"/>
    <property type="evidence" value="ECO:0007669"/>
    <property type="project" value="UniProtKB-KW"/>
</dbReference>
<sequence length="82" mass="9285">MAKKAAAPRLPDSYELLGMRLQRAINSPAAQRAKSALLERLPDDRADDWDRIMEELGDTDNVTLAHRDDGHVQVFWTVPKDD</sequence>
<dbReference type="InterPro" id="IPR012449">
    <property type="entry name" value="Phage_F116_Orf28"/>
</dbReference>
<keyword evidence="1" id="KW-0067">ATP-binding</keyword>
<dbReference type="AlphaFoldDB" id="A0A0Q0EQK5"/>
<gene>
    <name evidence="1" type="ORF">ALO41_200081</name>
</gene>
<keyword evidence="1" id="KW-0378">Hydrolase</keyword>
<protein>
    <submittedName>
        <fullName evidence="1">DEAD/DEAH box helicase</fullName>
    </submittedName>
</protein>
<dbReference type="EMBL" id="LJRQ01000075">
    <property type="protein sequence ID" value="KPZ16411.1"/>
    <property type="molecule type" value="Genomic_DNA"/>
</dbReference>
<proteinExistence type="predicted"/>
<evidence type="ECO:0000313" key="1">
    <source>
        <dbReference type="EMBL" id="KPZ16411.1"/>
    </source>
</evidence>
<dbReference type="Pfam" id="PF07867">
    <property type="entry name" value="DUF1654"/>
    <property type="match status" value="1"/>
</dbReference>
<organism evidence="1 2">
    <name type="scientific">Pseudomonas amygdali pv. ulmi</name>
    <dbReference type="NCBI Taxonomy" id="251720"/>
    <lineage>
        <taxon>Bacteria</taxon>
        <taxon>Pseudomonadati</taxon>
        <taxon>Pseudomonadota</taxon>
        <taxon>Gammaproteobacteria</taxon>
        <taxon>Pseudomonadales</taxon>
        <taxon>Pseudomonadaceae</taxon>
        <taxon>Pseudomonas</taxon>
        <taxon>Pseudomonas amygdali</taxon>
    </lineage>
</organism>
<evidence type="ECO:0000313" key="2">
    <source>
        <dbReference type="Proteomes" id="UP000050266"/>
    </source>
</evidence>
<accession>A0A0Q0EQK5</accession>
<keyword evidence="1" id="KW-0347">Helicase</keyword>